<sequence length="292" mass="33249">MRALPPLNSLKAFEATARLNGVQKASEELHVTHGAVSRHIKQLESWLNTSLFTRKGRTLELTDAGQQYLTTISAAFNMIDEGTRFIQSRRQESLVRVTTTHSIANKWLVKKLADFYKKFPQIEIWLTLEQRLSELSQSNIDLAIRMGQGPWPGLNCTPLKQDRLIPVCSPGLIEKQGSLSSHLQLKEFPLLHDRDPNAQWSRWLRENKIKNLILDKGSRFASGDLLIEAAIDGQGIALISEWLATDALNNHQLIQPLKEFVDLGFYFWLVTPQDHFSNPSVNTFVKWLRSVV</sequence>
<dbReference type="Proteomes" id="UP000315439">
    <property type="component" value="Unassembled WGS sequence"/>
</dbReference>
<dbReference type="PANTHER" id="PTHR30537">
    <property type="entry name" value="HTH-TYPE TRANSCRIPTIONAL REGULATOR"/>
    <property type="match status" value="1"/>
</dbReference>
<feature type="domain" description="HTH lysR-type" evidence="5">
    <location>
        <begin position="5"/>
        <end position="62"/>
    </location>
</feature>
<protein>
    <submittedName>
        <fullName evidence="6">LysR family transcriptional regulator</fullName>
    </submittedName>
</protein>
<dbReference type="EMBL" id="VIKS01000003">
    <property type="protein sequence ID" value="TQV88850.1"/>
    <property type="molecule type" value="Genomic_DNA"/>
</dbReference>
<comment type="similarity">
    <text evidence="1">Belongs to the LysR transcriptional regulatory family.</text>
</comment>
<name>A0A545UHA8_9GAMM</name>
<dbReference type="InterPro" id="IPR000847">
    <property type="entry name" value="LysR_HTH_N"/>
</dbReference>
<dbReference type="InterPro" id="IPR036390">
    <property type="entry name" value="WH_DNA-bd_sf"/>
</dbReference>
<dbReference type="FunFam" id="1.10.10.10:FF:000038">
    <property type="entry name" value="Glycine cleavage system transcriptional activator"/>
    <property type="match status" value="1"/>
</dbReference>
<dbReference type="Gene3D" id="1.10.10.10">
    <property type="entry name" value="Winged helix-like DNA-binding domain superfamily/Winged helix DNA-binding domain"/>
    <property type="match status" value="1"/>
</dbReference>
<evidence type="ECO:0000256" key="4">
    <source>
        <dbReference type="ARBA" id="ARBA00023163"/>
    </source>
</evidence>
<proteinExistence type="inferred from homology"/>
<keyword evidence="7" id="KW-1185">Reference proteome</keyword>
<accession>A0A545UHA8</accession>
<evidence type="ECO:0000256" key="3">
    <source>
        <dbReference type="ARBA" id="ARBA00023125"/>
    </source>
</evidence>
<gene>
    <name evidence="6" type="ORF">FLL46_04775</name>
</gene>
<dbReference type="SUPFAM" id="SSF46785">
    <property type="entry name" value="Winged helix' DNA-binding domain"/>
    <property type="match status" value="1"/>
</dbReference>
<evidence type="ECO:0000313" key="7">
    <source>
        <dbReference type="Proteomes" id="UP000315439"/>
    </source>
</evidence>
<dbReference type="PANTHER" id="PTHR30537:SF79">
    <property type="entry name" value="TRANSCRIPTIONAL REGULATOR-RELATED"/>
    <property type="match status" value="1"/>
</dbReference>
<dbReference type="GO" id="GO:0006351">
    <property type="term" value="P:DNA-templated transcription"/>
    <property type="evidence" value="ECO:0007669"/>
    <property type="project" value="TreeGrafter"/>
</dbReference>
<dbReference type="InterPro" id="IPR005119">
    <property type="entry name" value="LysR_subst-bd"/>
</dbReference>
<keyword evidence="3" id="KW-0238">DNA-binding</keyword>
<dbReference type="Pfam" id="PF03466">
    <property type="entry name" value="LysR_substrate"/>
    <property type="match status" value="1"/>
</dbReference>
<comment type="caution">
    <text evidence="6">The sequence shown here is derived from an EMBL/GenBank/DDBJ whole genome shotgun (WGS) entry which is preliminary data.</text>
</comment>
<dbReference type="InterPro" id="IPR036388">
    <property type="entry name" value="WH-like_DNA-bd_sf"/>
</dbReference>
<evidence type="ECO:0000256" key="1">
    <source>
        <dbReference type="ARBA" id="ARBA00009437"/>
    </source>
</evidence>
<dbReference type="GO" id="GO:0003700">
    <property type="term" value="F:DNA-binding transcription factor activity"/>
    <property type="evidence" value="ECO:0007669"/>
    <property type="project" value="InterPro"/>
</dbReference>
<evidence type="ECO:0000313" key="6">
    <source>
        <dbReference type="EMBL" id="TQV88850.1"/>
    </source>
</evidence>
<dbReference type="RefSeq" id="WP_142892335.1">
    <property type="nucleotide sequence ID" value="NZ_ML660161.1"/>
</dbReference>
<evidence type="ECO:0000259" key="5">
    <source>
        <dbReference type="PROSITE" id="PS50931"/>
    </source>
</evidence>
<dbReference type="CDD" id="cd08432">
    <property type="entry name" value="PBP2_GcdR_TrpI_HvrB_AmpR_like"/>
    <property type="match status" value="1"/>
</dbReference>
<dbReference type="OrthoDB" id="6787458at2"/>
<dbReference type="PROSITE" id="PS50931">
    <property type="entry name" value="HTH_LYSR"/>
    <property type="match status" value="1"/>
</dbReference>
<organism evidence="6 7">
    <name type="scientific">Aliikangiella coralliicola</name>
    <dbReference type="NCBI Taxonomy" id="2592383"/>
    <lineage>
        <taxon>Bacteria</taxon>
        <taxon>Pseudomonadati</taxon>
        <taxon>Pseudomonadota</taxon>
        <taxon>Gammaproteobacteria</taxon>
        <taxon>Oceanospirillales</taxon>
        <taxon>Pleioneaceae</taxon>
        <taxon>Aliikangiella</taxon>
    </lineage>
</organism>
<dbReference type="SUPFAM" id="SSF53850">
    <property type="entry name" value="Periplasmic binding protein-like II"/>
    <property type="match status" value="1"/>
</dbReference>
<reference evidence="6 7" key="1">
    <citation type="submission" date="2019-07" db="EMBL/GenBank/DDBJ databases">
        <title>Draft genome for Aliikangiella sp. M105.</title>
        <authorList>
            <person name="Wang G."/>
        </authorList>
    </citation>
    <scope>NUCLEOTIDE SEQUENCE [LARGE SCALE GENOMIC DNA]</scope>
    <source>
        <strain evidence="6 7">M105</strain>
    </source>
</reference>
<keyword evidence="4" id="KW-0804">Transcription</keyword>
<dbReference type="InterPro" id="IPR058163">
    <property type="entry name" value="LysR-type_TF_proteobact-type"/>
</dbReference>
<evidence type="ECO:0000256" key="2">
    <source>
        <dbReference type="ARBA" id="ARBA00023015"/>
    </source>
</evidence>
<dbReference type="PRINTS" id="PR00039">
    <property type="entry name" value="HTHLYSR"/>
</dbReference>
<dbReference type="Gene3D" id="3.40.190.10">
    <property type="entry name" value="Periplasmic binding protein-like II"/>
    <property type="match status" value="2"/>
</dbReference>
<dbReference type="AlphaFoldDB" id="A0A545UHA8"/>
<keyword evidence="2" id="KW-0805">Transcription regulation</keyword>
<dbReference type="Pfam" id="PF00126">
    <property type="entry name" value="HTH_1"/>
    <property type="match status" value="1"/>
</dbReference>
<dbReference type="GO" id="GO:0043565">
    <property type="term" value="F:sequence-specific DNA binding"/>
    <property type="evidence" value="ECO:0007669"/>
    <property type="project" value="TreeGrafter"/>
</dbReference>